<gene>
    <name evidence="1" type="ORF">F0562_006537</name>
</gene>
<proteinExistence type="predicted"/>
<evidence type="ECO:0000313" key="2">
    <source>
        <dbReference type="Proteomes" id="UP000325577"/>
    </source>
</evidence>
<dbReference type="Proteomes" id="UP000325577">
    <property type="component" value="Linkage Group LG2"/>
</dbReference>
<name>A0A5J5APR0_9ASTE</name>
<dbReference type="AlphaFoldDB" id="A0A5J5APR0"/>
<keyword evidence="2" id="KW-1185">Reference proteome</keyword>
<sequence length="76" mass="9196">MMIEVDPEMQEWPNSREWGATWWDQFSVLFRRDLKERRHEYLSRAQVTQVTSTTIIVGFLWWHSDASSPKRLQDQA</sequence>
<dbReference type="EMBL" id="CM018043">
    <property type="protein sequence ID" value="KAA8531746.1"/>
    <property type="molecule type" value="Genomic_DNA"/>
</dbReference>
<evidence type="ECO:0000313" key="1">
    <source>
        <dbReference type="EMBL" id="KAA8531746.1"/>
    </source>
</evidence>
<dbReference type="OrthoDB" id="66620at2759"/>
<organism evidence="1 2">
    <name type="scientific">Nyssa sinensis</name>
    <dbReference type="NCBI Taxonomy" id="561372"/>
    <lineage>
        <taxon>Eukaryota</taxon>
        <taxon>Viridiplantae</taxon>
        <taxon>Streptophyta</taxon>
        <taxon>Embryophyta</taxon>
        <taxon>Tracheophyta</taxon>
        <taxon>Spermatophyta</taxon>
        <taxon>Magnoliopsida</taxon>
        <taxon>eudicotyledons</taxon>
        <taxon>Gunneridae</taxon>
        <taxon>Pentapetalae</taxon>
        <taxon>asterids</taxon>
        <taxon>Cornales</taxon>
        <taxon>Nyssaceae</taxon>
        <taxon>Nyssa</taxon>
    </lineage>
</organism>
<accession>A0A5J5APR0</accession>
<reference evidence="1 2" key="1">
    <citation type="submission" date="2019-09" db="EMBL/GenBank/DDBJ databases">
        <title>A chromosome-level genome assembly of the Chinese tupelo Nyssa sinensis.</title>
        <authorList>
            <person name="Yang X."/>
            <person name="Kang M."/>
            <person name="Yang Y."/>
            <person name="Xiong H."/>
            <person name="Wang M."/>
            <person name="Zhang Z."/>
            <person name="Wang Z."/>
            <person name="Wu H."/>
            <person name="Ma T."/>
            <person name="Liu J."/>
            <person name="Xi Z."/>
        </authorList>
    </citation>
    <scope>NUCLEOTIDE SEQUENCE [LARGE SCALE GENOMIC DNA]</scope>
    <source>
        <strain evidence="1">J267</strain>
        <tissue evidence="1">Leaf</tissue>
    </source>
</reference>
<protein>
    <submittedName>
        <fullName evidence="1">Uncharacterized protein</fullName>
    </submittedName>
</protein>